<comment type="caution">
    <text evidence="2">The sequence shown here is derived from an EMBL/GenBank/DDBJ whole genome shotgun (WGS) entry which is preliminary data.</text>
</comment>
<dbReference type="AlphaFoldDB" id="A0AAN8NY45"/>
<dbReference type="EMBL" id="JAWJWE010000037">
    <property type="protein sequence ID" value="KAK6626059.1"/>
    <property type="molecule type" value="Genomic_DNA"/>
</dbReference>
<reference evidence="2 3" key="1">
    <citation type="submission" date="2023-10" db="EMBL/GenBank/DDBJ databases">
        <title>Genomes of two closely related lineages of the louse Polyplax serrata with different host specificities.</title>
        <authorList>
            <person name="Martinu J."/>
            <person name="Tarabai H."/>
            <person name="Stefka J."/>
            <person name="Hypsa V."/>
        </authorList>
    </citation>
    <scope>NUCLEOTIDE SEQUENCE [LARGE SCALE GENOMIC DNA]</scope>
    <source>
        <strain evidence="2">HR10_N</strain>
    </source>
</reference>
<protein>
    <submittedName>
        <fullName evidence="2">Uncharacterized protein</fullName>
    </submittedName>
</protein>
<proteinExistence type="predicted"/>
<evidence type="ECO:0000313" key="2">
    <source>
        <dbReference type="EMBL" id="KAK6626059.1"/>
    </source>
</evidence>
<feature type="region of interest" description="Disordered" evidence="1">
    <location>
        <begin position="45"/>
        <end position="76"/>
    </location>
</feature>
<evidence type="ECO:0000313" key="3">
    <source>
        <dbReference type="Proteomes" id="UP001372834"/>
    </source>
</evidence>
<dbReference type="Proteomes" id="UP001372834">
    <property type="component" value="Unassembled WGS sequence"/>
</dbReference>
<evidence type="ECO:0000256" key="1">
    <source>
        <dbReference type="SAM" id="MobiDB-lite"/>
    </source>
</evidence>
<gene>
    <name evidence="2" type="ORF">RUM43_006363</name>
</gene>
<organism evidence="2 3">
    <name type="scientific">Polyplax serrata</name>
    <name type="common">Common mouse louse</name>
    <dbReference type="NCBI Taxonomy" id="468196"/>
    <lineage>
        <taxon>Eukaryota</taxon>
        <taxon>Metazoa</taxon>
        <taxon>Ecdysozoa</taxon>
        <taxon>Arthropoda</taxon>
        <taxon>Hexapoda</taxon>
        <taxon>Insecta</taxon>
        <taxon>Pterygota</taxon>
        <taxon>Neoptera</taxon>
        <taxon>Paraneoptera</taxon>
        <taxon>Psocodea</taxon>
        <taxon>Troctomorpha</taxon>
        <taxon>Phthiraptera</taxon>
        <taxon>Anoplura</taxon>
        <taxon>Polyplacidae</taxon>
        <taxon>Polyplax</taxon>
    </lineage>
</organism>
<accession>A0AAN8NY45</accession>
<feature type="compositionally biased region" description="Basic and acidic residues" evidence="1">
    <location>
        <begin position="56"/>
        <end position="70"/>
    </location>
</feature>
<sequence length="76" mass="8762">MPNRKDNLLELSKEMRKVEAEVALNERKSSCDIKRDDVLQTLKEEVSEGKTTGAEEYEKGEEPQLEKQIKSDTCYV</sequence>
<name>A0AAN8NY45_POLSC</name>